<dbReference type="AlphaFoldDB" id="A0A518AKD7"/>
<dbReference type="EMBL" id="CP036278">
    <property type="protein sequence ID" value="QDU55185.1"/>
    <property type="molecule type" value="Genomic_DNA"/>
</dbReference>
<dbReference type="KEGG" id="amuc:Pan181_13710"/>
<dbReference type="Proteomes" id="UP000315750">
    <property type="component" value="Chromosome"/>
</dbReference>
<reference evidence="2 3" key="1">
    <citation type="submission" date="2019-02" db="EMBL/GenBank/DDBJ databases">
        <title>Deep-cultivation of Planctomycetes and their phenomic and genomic characterization uncovers novel biology.</title>
        <authorList>
            <person name="Wiegand S."/>
            <person name="Jogler M."/>
            <person name="Boedeker C."/>
            <person name="Pinto D."/>
            <person name="Vollmers J."/>
            <person name="Rivas-Marin E."/>
            <person name="Kohn T."/>
            <person name="Peeters S.H."/>
            <person name="Heuer A."/>
            <person name="Rast P."/>
            <person name="Oberbeckmann S."/>
            <person name="Bunk B."/>
            <person name="Jeske O."/>
            <person name="Meyerdierks A."/>
            <person name="Storesund J.E."/>
            <person name="Kallscheuer N."/>
            <person name="Luecker S."/>
            <person name="Lage O.M."/>
            <person name="Pohl T."/>
            <person name="Merkel B.J."/>
            <person name="Hornburger P."/>
            <person name="Mueller R.-W."/>
            <person name="Bruemmer F."/>
            <person name="Labrenz M."/>
            <person name="Spormann A.M."/>
            <person name="Op den Camp H."/>
            <person name="Overmann J."/>
            <person name="Amann R."/>
            <person name="Jetten M.S.M."/>
            <person name="Mascher T."/>
            <person name="Medema M.H."/>
            <person name="Devos D.P."/>
            <person name="Kaster A.-K."/>
            <person name="Ovreas L."/>
            <person name="Rohde M."/>
            <person name="Galperin M.Y."/>
            <person name="Jogler C."/>
        </authorList>
    </citation>
    <scope>NUCLEOTIDE SEQUENCE [LARGE SCALE GENOMIC DNA]</scope>
    <source>
        <strain evidence="2 3">Pan181</strain>
    </source>
</reference>
<accession>A0A518AKD7</accession>
<evidence type="ECO:0008006" key="4">
    <source>
        <dbReference type="Google" id="ProtNLM"/>
    </source>
</evidence>
<dbReference type="OrthoDB" id="288693at2"/>
<gene>
    <name evidence="2" type="ORF">Pan181_13710</name>
</gene>
<protein>
    <recommendedName>
        <fullName evidence="4">STAS domain-containing protein</fullName>
    </recommendedName>
</protein>
<sequence>MIQFKSGFTLDVNRGPNWLFLRLEPSDRKGAKNLAADLWSVVSKHFTYRVVLEFSNEFDELTPELIEQLDKFREDLEAHDGALRVCGLNKKCAERLSKQCTESRIKSHLCTHSTVANAVFGDEHAPGDLPPKPHLDPESVEVKQDNAYEALRVH</sequence>
<dbReference type="RefSeq" id="WP_145246071.1">
    <property type="nucleotide sequence ID" value="NZ_CP036278.1"/>
</dbReference>
<keyword evidence="3" id="KW-1185">Reference proteome</keyword>
<evidence type="ECO:0000313" key="3">
    <source>
        <dbReference type="Proteomes" id="UP000315750"/>
    </source>
</evidence>
<evidence type="ECO:0000256" key="1">
    <source>
        <dbReference type="SAM" id="MobiDB-lite"/>
    </source>
</evidence>
<feature type="region of interest" description="Disordered" evidence="1">
    <location>
        <begin position="121"/>
        <end position="141"/>
    </location>
</feature>
<name>A0A518AKD7_9BACT</name>
<proteinExistence type="predicted"/>
<organism evidence="2 3">
    <name type="scientific">Aeoliella mucimassa</name>
    <dbReference type="NCBI Taxonomy" id="2527972"/>
    <lineage>
        <taxon>Bacteria</taxon>
        <taxon>Pseudomonadati</taxon>
        <taxon>Planctomycetota</taxon>
        <taxon>Planctomycetia</taxon>
        <taxon>Pirellulales</taxon>
        <taxon>Lacipirellulaceae</taxon>
        <taxon>Aeoliella</taxon>
    </lineage>
</organism>
<evidence type="ECO:0000313" key="2">
    <source>
        <dbReference type="EMBL" id="QDU55185.1"/>
    </source>
</evidence>